<dbReference type="AlphaFoldDB" id="X1KJZ0"/>
<accession>X1KJZ0</accession>
<dbReference type="EMBL" id="BARU01035601">
    <property type="protein sequence ID" value="GAH82393.1"/>
    <property type="molecule type" value="Genomic_DNA"/>
</dbReference>
<organism evidence="1">
    <name type="scientific">marine sediment metagenome</name>
    <dbReference type="NCBI Taxonomy" id="412755"/>
    <lineage>
        <taxon>unclassified sequences</taxon>
        <taxon>metagenomes</taxon>
        <taxon>ecological metagenomes</taxon>
    </lineage>
</organism>
<evidence type="ECO:0000313" key="1">
    <source>
        <dbReference type="EMBL" id="GAH82393.1"/>
    </source>
</evidence>
<reference evidence="1" key="1">
    <citation type="journal article" date="2014" name="Front. Microbiol.">
        <title>High frequency of phylogenetically diverse reductive dehalogenase-homologous genes in deep subseafloor sedimentary metagenomes.</title>
        <authorList>
            <person name="Kawai M."/>
            <person name="Futagami T."/>
            <person name="Toyoda A."/>
            <person name="Takaki Y."/>
            <person name="Nishi S."/>
            <person name="Hori S."/>
            <person name="Arai W."/>
            <person name="Tsubouchi T."/>
            <person name="Morono Y."/>
            <person name="Uchiyama I."/>
            <person name="Ito T."/>
            <person name="Fujiyama A."/>
            <person name="Inagaki F."/>
            <person name="Takami H."/>
        </authorList>
    </citation>
    <scope>NUCLEOTIDE SEQUENCE</scope>
    <source>
        <strain evidence="1">Expedition CK06-06</strain>
    </source>
</reference>
<comment type="caution">
    <text evidence="1">The sequence shown here is derived from an EMBL/GenBank/DDBJ whole genome shotgun (WGS) entry which is preliminary data.</text>
</comment>
<protein>
    <submittedName>
        <fullName evidence="1">Uncharacterized protein</fullName>
    </submittedName>
</protein>
<gene>
    <name evidence="1" type="ORF">S03H2_55701</name>
</gene>
<sequence length="59" mass="6894">MTIDDAIRYNGATLDEMERQLLHHRAGALRLGIEALKREKERREYKAFRIPTLLPGETE</sequence>
<proteinExistence type="predicted"/>
<name>X1KJZ0_9ZZZZ</name>